<evidence type="ECO:0000313" key="4">
    <source>
        <dbReference type="Proteomes" id="UP001250214"/>
    </source>
</evidence>
<evidence type="ECO:0000256" key="1">
    <source>
        <dbReference type="SAM" id="MobiDB-lite"/>
    </source>
</evidence>
<dbReference type="RefSeq" id="WP_310911918.1">
    <property type="nucleotide sequence ID" value="NZ_JAVLVT010000003.1"/>
</dbReference>
<keyword evidence="2" id="KW-0472">Membrane</keyword>
<keyword evidence="4" id="KW-1185">Reference proteome</keyword>
<dbReference type="Proteomes" id="UP001250214">
    <property type="component" value="Unassembled WGS sequence"/>
</dbReference>
<name>A0ABU2H540_9ACTN</name>
<comment type="caution">
    <text evidence="3">The sequence shown here is derived from an EMBL/GenBank/DDBJ whole genome shotgun (WGS) entry which is preliminary data.</text>
</comment>
<keyword evidence="2" id="KW-0812">Transmembrane</keyword>
<evidence type="ECO:0000313" key="3">
    <source>
        <dbReference type="EMBL" id="MDS1270408.1"/>
    </source>
</evidence>
<gene>
    <name evidence="3" type="ORF">RIF23_08885</name>
</gene>
<feature type="compositionally biased region" description="Basic and acidic residues" evidence="1">
    <location>
        <begin position="166"/>
        <end position="189"/>
    </location>
</feature>
<dbReference type="EMBL" id="JAVLVT010000003">
    <property type="protein sequence ID" value="MDS1270408.1"/>
    <property type="molecule type" value="Genomic_DNA"/>
</dbReference>
<accession>A0ABU2H540</accession>
<feature type="compositionally biased region" description="Low complexity" evidence="1">
    <location>
        <begin position="134"/>
        <end position="149"/>
    </location>
</feature>
<feature type="region of interest" description="Disordered" evidence="1">
    <location>
        <begin position="134"/>
        <end position="189"/>
    </location>
</feature>
<feature type="transmembrane region" description="Helical" evidence="2">
    <location>
        <begin position="106"/>
        <end position="127"/>
    </location>
</feature>
<protein>
    <submittedName>
        <fullName evidence="3">Uncharacterized protein</fullName>
    </submittedName>
</protein>
<keyword evidence="2" id="KW-1133">Transmembrane helix</keyword>
<evidence type="ECO:0000256" key="2">
    <source>
        <dbReference type="SAM" id="Phobius"/>
    </source>
</evidence>
<organism evidence="3 4">
    <name type="scientific">Lipingzhangella rawalii</name>
    <dbReference type="NCBI Taxonomy" id="2055835"/>
    <lineage>
        <taxon>Bacteria</taxon>
        <taxon>Bacillati</taxon>
        <taxon>Actinomycetota</taxon>
        <taxon>Actinomycetes</taxon>
        <taxon>Streptosporangiales</taxon>
        <taxon>Nocardiopsidaceae</taxon>
        <taxon>Lipingzhangella</taxon>
    </lineage>
</organism>
<proteinExistence type="predicted"/>
<sequence>MRRHSLGLLAGLGLAPLVWIAVTWGMTTAIGHLRAEQFDRPLLLSSVAVLMAVGLVCGVLAGSRISPLAALLPGGVLLGLSVWPLLDSPAVATMLPSWADTTPLRPGGVALAGQAMLGTLLFVSALMPNRWHRASPAAAAPAPGDVTTPPTTPPPRSDEPGPQDRPAGDPERTTIPMRRDPRPARPPDH</sequence>
<reference evidence="4" key="1">
    <citation type="submission" date="2023-07" db="EMBL/GenBank/DDBJ databases">
        <title>Novel species in the genus Lipingzhangella isolated from Sambhar Salt Lake.</title>
        <authorList>
            <person name="Jiya N."/>
            <person name="Kajale S."/>
            <person name="Sharma A."/>
        </authorList>
    </citation>
    <scope>NUCLEOTIDE SEQUENCE [LARGE SCALE GENOMIC DNA]</scope>
    <source>
        <strain evidence="4">LS1_29</strain>
    </source>
</reference>
<feature type="transmembrane region" description="Helical" evidence="2">
    <location>
        <begin position="41"/>
        <end position="61"/>
    </location>
</feature>
<feature type="transmembrane region" description="Helical" evidence="2">
    <location>
        <begin position="68"/>
        <end position="86"/>
    </location>
</feature>